<feature type="binding site" evidence="10">
    <location>
        <position position="351"/>
    </location>
    <ligand>
        <name>GMP</name>
        <dbReference type="ChEBI" id="CHEBI:58115"/>
    </ligand>
</feature>
<feature type="binding site" evidence="11">
    <location>
        <position position="157"/>
    </location>
    <ligand>
        <name>Mn(2+)</name>
        <dbReference type="ChEBI" id="CHEBI:29035"/>
        <label>1</label>
    </ligand>
</feature>
<evidence type="ECO:0000256" key="10">
    <source>
        <dbReference type="PIRSR" id="PIRSR601233-2"/>
    </source>
</evidence>
<feature type="binding site" evidence="10">
    <location>
        <begin position="156"/>
        <end position="160"/>
    </location>
    <ligand>
        <name>GMP</name>
        <dbReference type="ChEBI" id="CHEBI:58115"/>
    </ligand>
</feature>
<dbReference type="InterPro" id="IPR052915">
    <property type="entry name" value="RtcB-like"/>
</dbReference>
<protein>
    <recommendedName>
        <fullName evidence="1">3'-phosphate/5'-hydroxy nucleic acid ligase</fullName>
        <ecNumber evidence="1">6.5.1.8</ecNumber>
    </recommendedName>
</protein>
<dbReference type="InterPro" id="IPR036025">
    <property type="entry name" value="RtcB-like_sf"/>
</dbReference>
<keyword evidence="5" id="KW-0692">RNA repair</keyword>
<organism evidence="12">
    <name type="scientific">uncultured Sulfurovum sp</name>
    <dbReference type="NCBI Taxonomy" id="269237"/>
    <lineage>
        <taxon>Bacteria</taxon>
        <taxon>Pseudomonadati</taxon>
        <taxon>Campylobacterota</taxon>
        <taxon>Epsilonproteobacteria</taxon>
        <taxon>Campylobacterales</taxon>
        <taxon>Sulfurovaceae</taxon>
        <taxon>Sulfurovum</taxon>
        <taxon>environmental samples</taxon>
    </lineage>
</organism>
<feature type="binding site" evidence="10">
    <location>
        <begin position="368"/>
        <end position="371"/>
    </location>
    <ligand>
        <name>GMP</name>
        <dbReference type="ChEBI" id="CHEBI:58115"/>
    </ligand>
</feature>
<comment type="cofactor">
    <cofactor evidence="11">
        <name>Mn(2+)</name>
        <dbReference type="ChEBI" id="CHEBI:29035"/>
    </cofactor>
    <text evidence="11">Binds 2 manganese ions per subunit.</text>
</comment>
<keyword evidence="4 10" id="KW-0547">Nucleotide-binding</keyword>
<evidence type="ECO:0000256" key="7">
    <source>
        <dbReference type="ARBA" id="ARBA00023211"/>
    </source>
</evidence>
<evidence type="ECO:0000256" key="9">
    <source>
        <dbReference type="PIRSR" id="PIRSR601233-1"/>
    </source>
</evidence>
<dbReference type="Gene3D" id="3.90.1860.10">
    <property type="entry name" value="tRNA-splicing ligase RtcB"/>
    <property type="match status" value="2"/>
</dbReference>
<accession>A0A6S6SBU1</accession>
<keyword evidence="7 11" id="KW-0464">Manganese</keyword>
<dbReference type="EMBL" id="CACVAX010000013">
    <property type="protein sequence ID" value="CAA6805185.1"/>
    <property type="molecule type" value="Genomic_DNA"/>
</dbReference>
<evidence type="ECO:0000256" key="4">
    <source>
        <dbReference type="ARBA" id="ARBA00022741"/>
    </source>
</evidence>
<evidence type="ECO:0000256" key="3">
    <source>
        <dbReference type="ARBA" id="ARBA00022723"/>
    </source>
</evidence>
<feature type="binding site" evidence="11">
    <location>
        <position position="174"/>
    </location>
    <ligand>
        <name>Mn(2+)</name>
        <dbReference type="ChEBI" id="CHEBI:29035"/>
        <label>2</label>
    </ligand>
</feature>
<evidence type="ECO:0000256" key="8">
    <source>
        <dbReference type="ARBA" id="ARBA00047746"/>
    </source>
</evidence>
<sequence length="445" mass="50235">MDLTQFGFNDIDYSTLNKTKTPYKIYAELLDSKAQQQFIDVLNEPYVTYGALMPDAHAGYTMPIGGVCATKEMVVPQFVGFDIGCGMCAYKTDYSKEQIEANADTIYEKIVETIPLGFKTHKDQQPLNLDLPKTDFAEHVLQTTGLKQVGTLGGGNHFIEVGYGTDEKAWIVVHSGSRGFGHKIASHYMLEAYLLKNPSEEKLEAVLDDFKVRNVKFKENNPEGFEKALKKFTEKQKLDIVKKSKLDNIKEILPLDTRTELGQNYIKDQNFALAFALENRKRMISDIHVIMNDVIGGEFSFQEHDEVRFINRNHNHADYDAQRDEWIHRKGATHAEKGMRGVIPGNMRDGSFVVIGKGNADALASSSHGAGRVMSRKKAKANVSMEEFEASMRGIRGTVDENTLDESPFAYKDIFEVMQLQDDLVEIEEHIKVLINVKDNAKSRF</sequence>
<name>A0A6S6SBU1_9BACT</name>
<evidence type="ECO:0000256" key="1">
    <source>
        <dbReference type="ARBA" id="ARBA00012726"/>
    </source>
</evidence>
<evidence type="ECO:0000256" key="11">
    <source>
        <dbReference type="PIRSR" id="PIRSR601233-3"/>
    </source>
</evidence>
<proteinExistence type="predicted"/>
<evidence type="ECO:0000313" key="12">
    <source>
        <dbReference type="EMBL" id="CAA6805185.1"/>
    </source>
</evidence>
<keyword evidence="6 10" id="KW-0342">GTP-binding</keyword>
<reference evidence="12" key="1">
    <citation type="submission" date="2020-01" db="EMBL/GenBank/DDBJ databases">
        <authorList>
            <person name="Meier V. D."/>
            <person name="Meier V D."/>
        </authorList>
    </citation>
    <scope>NUCLEOTIDE SEQUENCE</scope>
    <source>
        <strain evidence="12">HLG_WM_MAG_04</strain>
    </source>
</reference>
<dbReference type="GO" id="GO:0042245">
    <property type="term" value="P:RNA repair"/>
    <property type="evidence" value="ECO:0007669"/>
    <property type="project" value="UniProtKB-KW"/>
</dbReference>
<dbReference type="AlphaFoldDB" id="A0A6S6SBU1"/>
<dbReference type="PANTHER" id="PTHR43749">
    <property type="entry name" value="RNA-SPLICING LIGASE RTCB"/>
    <property type="match status" value="1"/>
</dbReference>
<dbReference type="InterPro" id="IPR001233">
    <property type="entry name" value="RtcB"/>
</dbReference>
<dbReference type="GO" id="GO:0170057">
    <property type="term" value="F:RNA ligase (GTP) activity"/>
    <property type="evidence" value="ECO:0007669"/>
    <property type="project" value="UniProtKB-EC"/>
</dbReference>
<comment type="catalytic activity">
    <reaction evidence="8">
        <text>a 3'-end 3'-phospho-ribonucleotide-RNA + a 5'-end dephospho-ribonucleoside-RNA + GTP = a ribonucleotidyl-ribonucleotide-RNA + GMP + diphosphate</text>
        <dbReference type="Rhea" id="RHEA:68076"/>
        <dbReference type="Rhea" id="RHEA-COMP:10463"/>
        <dbReference type="Rhea" id="RHEA-COMP:13936"/>
        <dbReference type="Rhea" id="RHEA-COMP:17355"/>
        <dbReference type="ChEBI" id="CHEBI:33019"/>
        <dbReference type="ChEBI" id="CHEBI:37565"/>
        <dbReference type="ChEBI" id="CHEBI:58115"/>
        <dbReference type="ChEBI" id="CHEBI:83062"/>
        <dbReference type="ChEBI" id="CHEBI:138284"/>
        <dbReference type="ChEBI" id="CHEBI:173118"/>
        <dbReference type="EC" id="6.5.1.8"/>
    </reaction>
</comment>
<keyword evidence="3 11" id="KW-0479">Metal-binding</keyword>
<dbReference type="SUPFAM" id="SSF103365">
    <property type="entry name" value="Hypothetical protein PH1602"/>
    <property type="match status" value="1"/>
</dbReference>
<feature type="active site" description="GMP-histidine intermediate" evidence="9">
    <location>
        <position position="368"/>
    </location>
</feature>
<dbReference type="GO" id="GO:0006281">
    <property type="term" value="P:DNA repair"/>
    <property type="evidence" value="ECO:0007669"/>
    <property type="project" value="TreeGrafter"/>
</dbReference>
<dbReference type="GO" id="GO:0030145">
    <property type="term" value="F:manganese ion binding"/>
    <property type="evidence" value="ECO:0007669"/>
    <property type="project" value="TreeGrafter"/>
</dbReference>
<dbReference type="GO" id="GO:0006396">
    <property type="term" value="P:RNA processing"/>
    <property type="evidence" value="ECO:0007669"/>
    <property type="project" value="InterPro"/>
</dbReference>
<feature type="binding site" evidence="10">
    <location>
        <begin position="344"/>
        <end position="347"/>
    </location>
    <ligand>
        <name>GMP</name>
        <dbReference type="ChEBI" id="CHEBI:58115"/>
    </ligand>
</feature>
<evidence type="ECO:0000256" key="2">
    <source>
        <dbReference type="ARBA" id="ARBA00022598"/>
    </source>
</evidence>
<dbReference type="GO" id="GO:0005525">
    <property type="term" value="F:GTP binding"/>
    <property type="evidence" value="ECO:0007669"/>
    <property type="project" value="UniProtKB-KW"/>
</dbReference>
<evidence type="ECO:0000256" key="6">
    <source>
        <dbReference type="ARBA" id="ARBA00023134"/>
    </source>
</evidence>
<feature type="binding site" evidence="11">
    <location>
        <position position="82"/>
    </location>
    <ligand>
        <name>Mn(2+)</name>
        <dbReference type="ChEBI" id="CHEBI:29035"/>
        <label>1</label>
    </ligand>
</feature>
<dbReference type="PANTHER" id="PTHR43749:SF2">
    <property type="entry name" value="RNA-SPLICING LIGASE RTCB"/>
    <property type="match status" value="1"/>
</dbReference>
<keyword evidence="2 12" id="KW-0436">Ligase</keyword>
<dbReference type="GO" id="GO:0003909">
    <property type="term" value="F:DNA ligase activity"/>
    <property type="evidence" value="ECO:0007669"/>
    <property type="project" value="TreeGrafter"/>
</dbReference>
<gene>
    <name evidence="12" type="ORF">HELGO_WM3047</name>
</gene>
<dbReference type="EC" id="6.5.1.8" evidence="1"/>
<dbReference type="Pfam" id="PF01139">
    <property type="entry name" value="RtcB"/>
    <property type="match status" value="2"/>
</dbReference>
<evidence type="ECO:0000256" key="5">
    <source>
        <dbReference type="ARBA" id="ARBA00022800"/>
    </source>
</evidence>